<dbReference type="InterPro" id="IPR015421">
    <property type="entry name" value="PyrdxlP-dep_Trfase_major"/>
</dbReference>
<dbReference type="InterPro" id="IPR000653">
    <property type="entry name" value="DegT/StrS_aminotransferase"/>
</dbReference>
<dbReference type="GO" id="GO:0000271">
    <property type="term" value="P:polysaccharide biosynthetic process"/>
    <property type="evidence" value="ECO:0007669"/>
    <property type="project" value="TreeGrafter"/>
</dbReference>
<keyword evidence="2 4" id="KW-0663">Pyridoxal phosphate</keyword>
<organism evidence="5">
    <name type="scientific">Saccharopolyspora pogona</name>
    <dbReference type="NCBI Taxonomy" id="333966"/>
    <lineage>
        <taxon>Bacteria</taxon>
        <taxon>Bacillati</taxon>
        <taxon>Actinomycetota</taxon>
        <taxon>Actinomycetes</taxon>
        <taxon>Pseudonocardiales</taxon>
        <taxon>Pseudonocardiaceae</taxon>
        <taxon>Saccharopolyspora</taxon>
    </lineage>
</organism>
<dbReference type="PANTHER" id="PTHR30244:SF34">
    <property type="entry name" value="DTDP-4-AMINO-4,6-DIDEOXYGALACTOSE TRANSAMINASE"/>
    <property type="match status" value="1"/>
</dbReference>
<dbReference type="CDD" id="cd00616">
    <property type="entry name" value="AHBA_syn"/>
    <property type="match status" value="1"/>
</dbReference>
<sequence>MTSCDDTCATATEMTPDAKDRILASVRDYHREQKSSIFVAGSTPIRPSGAVLDEDDRVALVEAALELRIAAGGNARRFESEFARFFGLRKAHLTNSGSSANLLALSSLTSPNLGEARLRPGDEVITAAVGFPTTINPAVQNGLVPVFVDVELGTYNATPDRIKAAVSERTRAIMLAHTLGNPFAADEIAEIAREHELFLIEDNCDAVGSTYRGRLTGTFGDLTTVSFYPAHHITSGEGGCVLTGSLELARIIESLRDWGRDCWCEPGVDNTCRKRFDYQLGTLPAGYDHKYTFSHVGYNLKTTDLQAALALSQLSKISEFGSARRRNWRRLREGLSGVPGLLLPVPTPHSDPSWFGFAITVSADAGFTRAALVNFLESRNIGTRLLFGGNITRHPAFQHVRYRIADALTNSDIVTDRTFWVGVYPGITDQMIDYVAESIAEFVAKNS</sequence>
<dbReference type="SUPFAM" id="SSF53383">
    <property type="entry name" value="PLP-dependent transferases"/>
    <property type="match status" value="1"/>
</dbReference>
<dbReference type="EMBL" id="DQ087286">
    <property type="protein sequence ID" value="AAY88934.1"/>
    <property type="molecule type" value="Genomic_DNA"/>
</dbReference>
<dbReference type="InterPro" id="IPR015424">
    <property type="entry name" value="PyrdxlP-dep_Trfase"/>
</dbReference>
<dbReference type="GO" id="GO:0030170">
    <property type="term" value="F:pyridoxal phosphate binding"/>
    <property type="evidence" value="ECO:0007669"/>
    <property type="project" value="TreeGrafter"/>
</dbReference>
<proteinExistence type="inferred from homology"/>
<accession>Q4JHQ2</accession>
<gene>
    <name evidence="5" type="primary">busQ</name>
</gene>
<evidence type="ECO:0000256" key="4">
    <source>
        <dbReference type="RuleBase" id="RU004508"/>
    </source>
</evidence>
<dbReference type="PANTHER" id="PTHR30244">
    <property type="entry name" value="TRANSAMINASE"/>
    <property type="match status" value="1"/>
</dbReference>
<dbReference type="NCBIfam" id="NF011936">
    <property type="entry name" value="PRK15407.1"/>
    <property type="match status" value="1"/>
</dbReference>
<reference evidence="5" key="1">
    <citation type="journal article" date="2006" name="J. Ind. Microbiol. Biotechnol.">
        <title>Butenyl-spinosyns, a natural example of genetic engineering of antibiotic biosynthetic genes.</title>
        <authorList>
            <person name="Hahn D.R."/>
            <person name="Gustafson G."/>
            <person name="Waldron C."/>
            <person name="Bullard B."/>
            <person name="Jackson J.D."/>
            <person name="Mitchell J."/>
        </authorList>
    </citation>
    <scope>NUCLEOTIDE SEQUENCE</scope>
    <source>
        <strain evidence="5">NRRL 30141</strain>
    </source>
</reference>
<comment type="similarity">
    <text evidence="3 4">Belongs to the DegT/DnrJ/EryC1 family.</text>
</comment>
<evidence type="ECO:0000313" key="5">
    <source>
        <dbReference type="EMBL" id="AAY88934.1"/>
    </source>
</evidence>
<name>Q4JHQ2_9PSEU</name>
<evidence type="ECO:0000256" key="3">
    <source>
        <dbReference type="ARBA" id="ARBA00037999"/>
    </source>
</evidence>
<evidence type="ECO:0000256" key="1">
    <source>
        <dbReference type="ARBA" id="ARBA00001933"/>
    </source>
</evidence>
<dbReference type="Gene3D" id="3.90.1150.10">
    <property type="entry name" value="Aspartate Aminotransferase, domain 1"/>
    <property type="match status" value="1"/>
</dbReference>
<dbReference type="AlphaFoldDB" id="Q4JHQ2"/>
<dbReference type="PIRSF" id="PIRSF000390">
    <property type="entry name" value="PLP_StrS"/>
    <property type="match status" value="1"/>
</dbReference>
<comment type="cofactor">
    <cofactor evidence="1">
        <name>pyridoxal 5'-phosphate</name>
        <dbReference type="ChEBI" id="CHEBI:597326"/>
    </cofactor>
</comment>
<dbReference type="Pfam" id="PF01041">
    <property type="entry name" value="DegT_DnrJ_EryC1"/>
    <property type="match status" value="1"/>
</dbReference>
<dbReference type="FunFam" id="3.40.640.10:FF:000079">
    <property type="entry name" value="LPS biosynthesis protein"/>
    <property type="match status" value="1"/>
</dbReference>
<dbReference type="InterPro" id="IPR015422">
    <property type="entry name" value="PyrdxlP-dep_Trfase_small"/>
</dbReference>
<dbReference type="Gene3D" id="3.40.640.10">
    <property type="entry name" value="Type I PLP-dependent aspartate aminotransferase-like (Major domain)"/>
    <property type="match status" value="1"/>
</dbReference>
<evidence type="ECO:0000256" key="2">
    <source>
        <dbReference type="ARBA" id="ARBA00022898"/>
    </source>
</evidence>
<protein>
    <submittedName>
        <fullName evidence="5">BusQ</fullName>
    </submittedName>
</protein>
<dbReference type="GO" id="GO:0008483">
    <property type="term" value="F:transaminase activity"/>
    <property type="evidence" value="ECO:0007669"/>
    <property type="project" value="TreeGrafter"/>
</dbReference>